<keyword evidence="1" id="KW-1133">Transmembrane helix</keyword>
<evidence type="ECO:0000256" key="1">
    <source>
        <dbReference type="SAM" id="Phobius"/>
    </source>
</evidence>
<comment type="caution">
    <text evidence="2">The sequence shown here is derived from an EMBL/GenBank/DDBJ whole genome shotgun (WGS) entry which is preliminary data.</text>
</comment>
<reference evidence="2 3" key="1">
    <citation type="submission" date="2009-12" db="EMBL/GenBank/DDBJ databases">
        <title>Genome Sequence of Peptoniphilus lacrimalis 315-B.</title>
        <authorList>
            <person name="Durkin A.S."/>
            <person name="Madupu R."/>
            <person name="Torralba M."/>
            <person name="Methe B."/>
            <person name="Sutton G."/>
            <person name="Strausberg R.L."/>
            <person name="Nelson K.E."/>
        </authorList>
    </citation>
    <scope>NUCLEOTIDE SEQUENCE [LARGE SCALE GENOMIC DNA]</scope>
    <source>
        <strain evidence="2 3">315-B</strain>
    </source>
</reference>
<keyword evidence="1" id="KW-0472">Membrane</keyword>
<feature type="transmembrane region" description="Helical" evidence="1">
    <location>
        <begin position="21"/>
        <end position="38"/>
    </location>
</feature>
<sequence>MYIKKIQKNKKLTPKIQILTEFGVNFIFYIVILSRIFLK</sequence>
<organism evidence="2 3">
    <name type="scientific">Peptoniphilus lacrimalis 315-B</name>
    <dbReference type="NCBI Taxonomy" id="596330"/>
    <lineage>
        <taxon>Bacteria</taxon>
        <taxon>Bacillati</taxon>
        <taxon>Bacillota</taxon>
        <taxon>Tissierellia</taxon>
        <taxon>Tissierellales</taxon>
        <taxon>Peptoniphilaceae</taxon>
        <taxon>Peptoniphilus</taxon>
    </lineage>
</organism>
<name>D1VUZ7_9FIRM</name>
<evidence type="ECO:0000313" key="2">
    <source>
        <dbReference type="EMBL" id="EFA89633.1"/>
    </source>
</evidence>
<gene>
    <name evidence="2" type="ORF">HMPREF0628_0932</name>
</gene>
<dbReference type="EMBL" id="ADDO01000060">
    <property type="protein sequence ID" value="EFA89633.1"/>
    <property type="molecule type" value="Genomic_DNA"/>
</dbReference>
<accession>D1VUZ7</accession>
<keyword evidence="3" id="KW-1185">Reference proteome</keyword>
<protein>
    <submittedName>
        <fullName evidence="2">Uncharacterized protein</fullName>
    </submittedName>
</protein>
<dbReference type="AlphaFoldDB" id="D1VUZ7"/>
<proteinExistence type="predicted"/>
<evidence type="ECO:0000313" key="3">
    <source>
        <dbReference type="Proteomes" id="UP000005711"/>
    </source>
</evidence>
<dbReference type="Proteomes" id="UP000005711">
    <property type="component" value="Unassembled WGS sequence"/>
</dbReference>
<keyword evidence="1" id="KW-0812">Transmembrane</keyword>